<dbReference type="Pfam" id="PF04082">
    <property type="entry name" value="Fungal_trans"/>
    <property type="match status" value="1"/>
</dbReference>
<dbReference type="InterPro" id="IPR036864">
    <property type="entry name" value="Zn2-C6_fun-type_DNA-bd_sf"/>
</dbReference>
<dbReference type="PROSITE" id="PS00463">
    <property type="entry name" value="ZN2_CY6_FUNGAL_1"/>
    <property type="match status" value="1"/>
</dbReference>
<proteinExistence type="predicted"/>
<protein>
    <recommendedName>
        <fullName evidence="7">Zn(2)-C6 fungal-type domain-containing protein</fullName>
    </recommendedName>
</protein>
<dbReference type="GO" id="GO:0006351">
    <property type="term" value="P:DNA-templated transcription"/>
    <property type="evidence" value="ECO:0007669"/>
    <property type="project" value="InterPro"/>
</dbReference>
<feature type="compositionally biased region" description="Polar residues" evidence="6">
    <location>
        <begin position="246"/>
        <end position="262"/>
    </location>
</feature>
<name>A0A370P510_ASPPH</name>
<keyword evidence="3" id="KW-0238">DNA-binding</keyword>
<dbReference type="CDD" id="cd00067">
    <property type="entry name" value="GAL4"/>
    <property type="match status" value="1"/>
</dbReference>
<dbReference type="GO" id="GO:0003677">
    <property type="term" value="F:DNA binding"/>
    <property type="evidence" value="ECO:0007669"/>
    <property type="project" value="UniProtKB-KW"/>
</dbReference>
<dbReference type="InterPro" id="IPR007219">
    <property type="entry name" value="XnlR_reg_dom"/>
</dbReference>
<evidence type="ECO:0000256" key="5">
    <source>
        <dbReference type="ARBA" id="ARBA00023242"/>
    </source>
</evidence>
<feature type="compositionally biased region" description="Low complexity" evidence="6">
    <location>
        <begin position="285"/>
        <end position="309"/>
    </location>
</feature>
<dbReference type="PANTHER" id="PTHR47431:SF4">
    <property type="entry name" value="ZN(II)2CYS6 TRANSCRIPTION FACTOR (EUROFUNG)"/>
    <property type="match status" value="1"/>
</dbReference>
<dbReference type="InterPro" id="IPR011051">
    <property type="entry name" value="RmlC_Cupin_sf"/>
</dbReference>
<evidence type="ECO:0000256" key="2">
    <source>
        <dbReference type="ARBA" id="ARBA00023015"/>
    </source>
</evidence>
<dbReference type="InterPro" id="IPR001138">
    <property type="entry name" value="Zn2Cys6_DnaBD"/>
</dbReference>
<accession>A0A370P510</accession>
<evidence type="ECO:0000256" key="1">
    <source>
        <dbReference type="ARBA" id="ARBA00022723"/>
    </source>
</evidence>
<feature type="region of interest" description="Disordered" evidence="6">
    <location>
        <begin position="285"/>
        <end position="310"/>
    </location>
</feature>
<keyword evidence="2" id="KW-0805">Transcription regulation</keyword>
<evidence type="ECO:0000313" key="9">
    <source>
        <dbReference type="Proteomes" id="UP000254937"/>
    </source>
</evidence>
<dbReference type="Proteomes" id="UP000254937">
    <property type="component" value="Unassembled WGS sequence"/>
</dbReference>
<dbReference type="EMBL" id="KZ851875">
    <property type="protein sequence ID" value="RDK36952.1"/>
    <property type="molecule type" value="Genomic_DNA"/>
</dbReference>
<dbReference type="CDD" id="cd02234">
    <property type="entry name" value="cupin_BLR7677-like"/>
    <property type="match status" value="1"/>
</dbReference>
<dbReference type="AlphaFoldDB" id="A0A370P510"/>
<dbReference type="GO" id="GO:0000981">
    <property type="term" value="F:DNA-binding transcription factor activity, RNA polymerase II-specific"/>
    <property type="evidence" value="ECO:0007669"/>
    <property type="project" value="InterPro"/>
</dbReference>
<feature type="domain" description="Zn(2)-C6 fungal-type" evidence="7">
    <location>
        <begin position="202"/>
        <end position="232"/>
    </location>
</feature>
<keyword evidence="5" id="KW-0539">Nucleus</keyword>
<evidence type="ECO:0000259" key="7">
    <source>
        <dbReference type="PROSITE" id="PS50048"/>
    </source>
</evidence>
<sequence>MSTPTAKLNKSGDIWQIEGRPRENFRVLNVFHPPNIPGKSMVVGVIDMDPNGATPSHTHGGAAVVAMVASGTVLNQMNCEEPIVSKAGDIWYEAPGCHHVRSQNAGGGSETARFFAVLIVDDEVIRDGVHNIFILDVEKAEKESAHLTLLNRSPPLFGSVFILSVFEHKTHTYTSYNNMNVLELDLAGSFHQSKPARRVGLACAPCRKKHLRCDARTPVCARCIADNKQCVYEKSRRGGRRRKPSESASGLGSGGNSTASSALLTPGLPADQLWVPSSSPESVMVPAVQAQARSTTSSSTTHPAPSATAENDALRTDRLYNLYYTFFHPAHPCVLPWRFLSQRLETERETIQPLLYVMQYIGAHYADDVDASPLATISESRLAPIRSKQAAATGFDVQAMILYSIAVYWCDEIDRGVNLLKEAIQMALNIQMNKKDYATHFGQNDPMLEESWRRTWWLVYITDAHVAGSTHVYPFRTSNTDMSVDLPCEEGDYEAGVICPPTTLEVYDIREFLPEADRPSFSSYAELIGLTRSIDKALASDWSKNPALVHTICENADISVAAWHSLLPPCKRDPLRSDGTVDEIMFKAKFILHAYAIEIHRPLSTLAYSSVESTCKCAPPVPAEDAPGSDTTQIQLHTLKCLHAIEQLGRLMILPANIHAHTPFIICMIANATIAHLAACRYVFAGPDLQLGRERIRLSMGTLKRLSEHWGQGKRIYREMGIVAREILSLADREKDSHDRVGFSTKGTLSGLPNTPAGLEFPSFDMHNMNVGEFDFSGYFDGAVGEVVEPASFLVVRT</sequence>
<dbReference type="GO" id="GO:0008270">
    <property type="term" value="F:zinc ion binding"/>
    <property type="evidence" value="ECO:0007669"/>
    <property type="project" value="InterPro"/>
</dbReference>
<gene>
    <name evidence="8" type="ORF">M752DRAFT_340151</name>
</gene>
<keyword evidence="9" id="KW-1185">Reference proteome</keyword>
<evidence type="ECO:0000256" key="3">
    <source>
        <dbReference type="ARBA" id="ARBA00023125"/>
    </source>
</evidence>
<keyword evidence="1" id="KW-0479">Metal-binding</keyword>
<dbReference type="Gene3D" id="4.10.240.10">
    <property type="entry name" value="Zn(2)-C6 fungal-type DNA-binding domain"/>
    <property type="match status" value="1"/>
</dbReference>
<feature type="region of interest" description="Disordered" evidence="6">
    <location>
        <begin position="234"/>
        <end position="262"/>
    </location>
</feature>
<dbReference type="SMART" id="SM00066">
    <property type="entry name" value="GAL4"/>
    <property type="match status" value="1"/>
</dbReference>
<keyword evidence="4" id="KW-0804">Transcription</keyword>
<dbReference type="PANTHER" id="PTHR47431">
    <property type="entry name" value="ZN(II)2CYS6 TRANSCRIPTION FACTOR (EUROFUNG)-RELATED"/>
    <property type="match status" value="1"/>
</dbReference>
<evidence type="ECO:0000256" key="4">
    <source>
        <dbReference type="ARBA" id="ARBA00023163"/>
    </source>
</evidence>
<dbReference type="InterPro" id="IPR014710">
    <property type="entry name" value="RmlC-like_jellyroll"/>
</dbReference>
<organism evidence="8 9">
    <name type="scientific">Aspergillus phoenicis ATCC 13157</name>
    <dbReference type="NCBI Taxonomy" id="1353007"/>
    <lineage>
        <taxon>Eukaryota</taxon>
        <taxon>Fungi</taxon>
        <taxon>Dikarya</taxon>
        <taxon>Ascomycota</taxon>
        <taxon>Pezizomycotina</taxon>
        <taxon>Eurotiomycetes</taxon>
        <taxon>Eurotiomycetidae</taxon>
        <taxon>Eurotiales</taxon>
        <taxon>Aspergillaceae</taxon>
        <taxon>Aspergillus</taxon>
    </lineage>
</organism>
<dbReference type="SUPFAM" id="SSF57701">
    <property type="entry name" value="Zn2/Cys6 DNA-binding domain"/>
    <property type="match status" value="1"/>
</dbReference>
<dbReference type="Pfam" id="PF00172">
    <property type="entry name" value="Zn_clus"/>
    <property type="match status" value="1"/>
</dbReference>
<dbReference type="SMART" id="SM00906">
    <property type="entry name" value="Fungal_trans"/>
    <property type="match status" value="1"/>
</dbReference>
<evidence type="ECO:0000313" key="8">
    <source>
        <dbReference type="EMBL" id="RDK36952.1"/>
    </source>
</evidence>
<dbReference type="Gene3D" id="2.60.120.10">
    <property type="entry name" value="Jelly Rolls"/>
    <property type="match status" value="1"/>
</dbReference>
<dbReference type="CDD" id="cd12148">
    <property type="entry name" value="fungal_TF_MHR"/>
    <property type="match status" value="1"/>
</dbReference>
<dbReference type="SUPFAM" id="SSF51182">
    <property type="entry name" value="RmlC-like cupins"/>
    <property type="match status" value="1"/>
</dbReference>
<evidence type="ECO:0000256" key="6">
    <source>
        <dbReference type="SAM" id="MobiDB-lite"/>
    </source>
</evidence>
<dbReference type="PROSITE" id="PS50048">
    <property type="entry name" value="ZN2_CY6_FUNGAL_2"/>
    <property type="match status" value="1"/>
</dbReference>
<reference evidence="8 9" key="1">
    <citation type="submission" date="2018-07" db="EMBL/GenBank/DDBJ databases">
        <title>Section-level genome sequencing of Aspergillus section Nigri to investigate inter- and intra-species variation.</title>
        <authorList>
            <consortium name="DOE Joint Genome Institute"/>
            <person name="Vesth T.C."/>
            <person name="Nybo J.L."/>
            <person name="Theobald S."/>
            <person name="Frisvad J.C."/>
            <person name="Larsen T.O."/>
            <person name="Nielsen K.F."/>
            <person name="Hoof J.B."/>
            <person name="Brandl J."/>
            <person name="Salamov A."/>
            <person name="Riley R."/>
            <person name="Gladden J.M."/>
            <person name="Phatale P."/>
            <person name="Nielsen M.T."/>
            <person name="Lyhne E.K."/>
            <person name="Kogle M.E."/>
            <person name="Strasser K."/>
            <person name="McDonnell E."/>
            <person name="Barry K."/>
            <person name="Clum A."/>
            <person name="Chen C."/>
            <person name="Nolan M."/>
            <person name="Sandor L."/>
            <person name="Kuo A."/>
            <person name="Lipzen A."/>
            <person name="Hainaut M."/>
            <person name="Drula E."/>
            <person name="Tsang A."/>
            <person name="Magnuson J.K."/>
            <person name="Henrissat B."/>
            <person name="Wiebenga A."/>
            <person name="Simmons B.A."/>
            <person name="Makela M.R."/>
            <person name="De vries R.P."/>
            <person name="Grigoriev I.V."/>
            <person name="Mortensen U.H."/>
            <person name="Baker S.E."/>
            <person name="Andersen M.R."/>
        </authorList>
    </citation>
    <scope>NUCLEOTIDE SEQUENCE [LARGE SCALE GENOMIC DNA]</scope>
    <source>
        <strain evidence="8 9">ATCC 13157</strain>
    </source>
</reference>